<protein>
    <submittedName>
        <fullName evidence="2">Uncharacterized protein</fullName>
    </submittedName>
</protein>
<organism evidence="2 3">
    <name type="scientific">Catellatospora chokoriensis</name>
    <dbReference type="NCBI Taxonomy" id="310353"/>
    <lineage>
        <taxon>Bacteria</taxon>
        <taxon>Bacillati</taxon>
        <taxon>Actinomycetota</taxon>
        <taxon>Actinomycetes</taxon>
        <taxon>Micromonosporales</taxon>
        <taxon>Micromonosporaceae</taxon>
        <taxon>Catellatospora</taxon>
    </lineage>
</organism>
<feature type="compositionally biased region" description="Low complexity" evidence="1">
    <location>
        <begin position="68"/>
        <end position="79"/>
    </location>
</feature>
<reference evidence="2 3" key="1">
    <citation type="submission" date="2021-01" db="EMBL/GenBank/DDBJ databases">
        <title>Whole genome shotgun sequence of Catellatospora chokoriensis NBRC 107358.</title>
        <authorList>
            <person name="Komaki H."/>
            <person name="Tamura T."/>
        </authorList>
    </citation>
    <scope>NUCLEOTIDE SEQUENCE [LARGE SCALE GENOMIC DNA]</scope>
    <source>
        <strain evidence="2 3">NBRC 107358</strain>
    </source>
</reference>
<keyword evidence="3" id="KW-1185">Reference proteome</keyword>
<dbReference type="Proteomes" id="UP000619293">
    <property type="component" value="Unassembled WGS sequence"/>
</dbReference>
<dbReference type="AlphaFoldDB" id="A0A8J3NRZ5"/>
<name>A0A8J3NRZ5_9ACTN</name>
<proteinExistence type="predicted"/>
<evidence type="ECO:0000313" key="3">
    <source>
        <dbReference type="Proteomes" id="UP000619293"/>
    </source>
</evidence>
<accession>A0A8J3NRZ5</accession>
<sequence>MGKALDRSALAAYAKARIRAAHDIQQWHHPDRFGLCACGRPRPCTVAAACLTTIARYQATLALTDTTMPMPTITPRKTTSGAADDRPPSA</sequence>
<gene>
    <name evidence="2" type="ORF">Cch02nite_39490</name>
</gene>
<dbReference type="EMBL" id="BONG01000023">
    <property type="protein sequence ID" value="GIF90505.1"/>
    <property type="molecule type" value="Genomic_DNA"/>
</dbReference>
<feature type="region of interest" description="Disordered" evidence="1">
    <location>
        <begin position="68"/>
        <end position="90"/>
    </location>
</feature>
<comment type="caution">
    <text evidence="2">The sequence shown here is derived from an EMBL/GenBank/DDBJ whole genome shotgun (WGS) entry which is preliminary data.</text>
</comment>
<evidence type="ECO:0000313" key="2">
    <source>
        <dbReference type="EMBL" id="GIF90505.1"/>
    </source>
</evidence>
<dbReference type="RefSeq" id="WP_191842542.1">
    <property type="nucleotide sequence ID" value="NZ_BAAALB010000024.1"/>
</dbReference>
<evidence type="ECO:0000256" key="1">
    <source>
        <dbReference type="SAM" id="MobiDB-lite"/>
    </source>
</evidence>